<dbReference type="InterPro" id="IPR036909">
    <property type="entry name" value="Cyt_c-like_dom_sf"/>
</dbReference>
<feature type="domain" description="Cytochrome c" evidence="8">
    <location>
        <begin position="261"/>
        <end position="350"/>
    </location>
</feature>
<dbReference type="Gene3D" id="1.10.760.10">
    <property type="entry name" value="Cytochrome c-like domain"/>
    <property type="match status" value="3"/>
</dbReference>
<keyword evidence="7" id="KW-1133">Transmembrane helix</keyword>
<dbReference type="PROSITE" id="PS51007">
    <property type="entry name" value="CYTC"/>
    <property type="match status" value="3"/>
</dbReference>
<dbReference type="GO" id="GO:0009055">
    <property type="term" value="F:electron transfer activity"/>
    <property type="evidence" value="ECO:0007669"/>
    <property type="project" value="InterPro"/>
</dbReference>
<dbReference type="Pfam" id="PF00034">
    <property type="entry name" value="Cytochrom_C"/>
    <property type="match status" value="1"/>
</dbReference>
<dbReference type="GO" id="GO:0046872">
    <property type="term" value="F:metal ion binding"/>
    <property type="evidence" value="ECO:0007669"/>
    <property type="project" value="UniProtKB-KW"/>
</dbReference>
<evidence type="ECO:0000313" key="10">
    <source>
        <dbReference type="Proteomes" id="UP000535501"/>
    </source>
</evidence>
<dbReference type="Proteomes" id="UP000535501">
    <property type="component" value="Unassembled WGS sequence"/>
</dbReference>
<evidence type="ECO:0000259" key="8">
    <source>
        <dbReference type="PROSITE" id="PS51007"/>
    </source>
</evidence>
<evidence type="ECO:0000256" key="6">
    <source>
        <dbReference type="PROSITE-ProRule" id="PRU00433"/>
    </source>
</evidence>
<keyword evidence="4" id="KW-0249">Electron transport</keyword>
<keyword evidence="1" id="KW-0813">Transport</keyword>
<gene>
    <name evidence="9" type="ORF">HNQ75_002568</name>
</gene>
<reference evidence="9 10" key="1">
    <citation type="submission" date="2020-08" db="EMBL/GenBank/DDBJ databases">
        <title>Genomic Encyclopedia of Type Strains, Phase IV (KMG-IV): sequencing the most valuable type-strain genomes for metagenomic binning, comparative biology and taxonomic classification.</title>
        <authorList>
            <person name="Goeker M."/>
        </authorList>
    </citation>
    <scope>NUCLEOTIDE SEQUENCE [LARGE SCALE GENOMIC DNA]</scope>
    <source>
        <strain evidence="9 10">DSM 102134</strain>
    </source>
</reference>
<dbReference type="EMBL" id="JACHEJ010000006">
    <property type="protein sequence ID" value="MBB6180586.1"/>
    <property type="molecule type" value="Genomic_DNA"/>
</dbReference>
<evidence type="ECO:0000256" key="7">
    <source>
        <dbReference type="SAM" id="Phobius"/>
    </source>
</evidence>
<accession>A0A7W9YZS2</accession>
<dbReference type="PANTHER" id="PTHR33751">
    <property type="entry name" value="CBB3-TYPE CYTOCHROME C OXIDASE SUBUNIT FIXP"/>
    <property type="match status" value="1"/>
</dbReference>
<evidence type="ECO:0000256" key="4">
    <source>
        <dbReference type="ARBA" id="ARBA00022982"/>
    </source>
</evidence>
<organism evidence="9 10">
    <name type="scientific">Pseudorhizobium flavum</name>
    <dbReference type="NCBI Taxonomy" id="1335061"/>
    <lineage>
        <taxon>Bacteria</taxon>
        <taxon>Pseudomonadati</taxon>
        <taxon>Pseudomonadota</taxon>
        <taxon>Alphaproteobacteria</taxon>
        <taxon>Hyphomicrobiales</taxon>
        <taxon>Rhizobiaceae</taxon>
        <taxon>Rhizobium/Agrobacterium group</taxon>
        <taxon>Pseudorhizobium</taxon>
    </lineage>
</organism>
<proteinExistence type="predicted"/>
<sequence>MIVRRKYIIAAAVLLPVVGLLVGWSGLIGVRASTGHWAVTDWFLHWVMRNSVRTAALSHEAPPLDHPALLPPAAGHYEIGCAMCHGSPARPRSETVKQMLPEPPDLVPMISSWTDEQLFEIVQHGVRFTGMPAWPTQKRPDEVWSMVAFLRQLPNMEAERYRELSGLYPPPMEGEVDNLPLSCESCHAERRLNAESLVPSLAGQSETYLVESLRAYADGRRASGIMQLAVSSLPEEAFGDLARFYAEQEPPVRNPADIDAGLVEHGRMLAQQGRAADKIPACLSCHEKPDGNPAYPRLSGLSRPYLTRQLQLFVDGVRGGTKYSHLMNEMAKNLEPEDVAAAAAYFSQRSE</sequence>
<keyword evidence="3 6" id="KW-0479">Metal-binding</keyword>
<dbReference type="InterPro" id="IPR050597">
    <property type="entry name" value="Cytochrome_c_Oxidase_Subunit"/>
</dbReference>
<feature type="domain" description="Cytochrome c" evidence="8">
    <location>
        <begin position="68"/>
        <end position="154"/>
    </location>
</feature>
<dbReference type="AlphaFoldDB" id="A0A7W9YZS2"/>
<feature type="transmembrane region" description="Helical" evidence="7">
    <location>
        <begin position="7"/>
        <end position="27"/>
    </location>
</feature>
<name>A0A7W9YZS2_9HYPH</name>
<keyword evidence="7" id="KW-0472">Membrane</keyword>
<dbReference type="Pfam" id="PF13442">
    <property type="entry name" value="Cytochrome_CBB3"/>
    <property type="match status" value="1"/>
</dbReference>
<keyword evidence="10" id="KW-1185">Reference proteome</keyword>
<evidence type="ECO:0000256" key="2">
    <source>
        <dbReference type="ARBA" id="ARBA00022617"/>
    </source>
</evidence>
<protein>
    <submittedName>
        <fullName evidence="9">Cytochrome c553</fullName>
    </submittedName>
</protein>
<dbReference type="InterPro" id="IPR009056">
    <property type="entry name" value="Cyt_c-like_dom"/>
</dbReference>
<keyword evidence="7" id="KW-0812">Transmembrane</keyword>
<keyword evidence="2 6" id="KW-0349">Heme</keyword>
<evidence type="ECO:0000256" key="3">
    <source>
        <dbReference type="ARBA" id="ARBA00022723"/>
    </source>
</evidence>
<dbReference type="SUPFAM" id="SSF46626">
    <property type="entry name" value="Cytochrome c"/>
    <property type="match status" value="3"/>
</dbReference>
<dbReference type="PANTHER" id="PTHR33751:SF9">
    <property type="entry name" value="CYTOCHROME C4"/>
    <property type="match status" value="1"/>
</dbReference>
<evidence type="ECO:0000256" key="5">
    <source>
        <dbReference type="ARBA" id="ARBA00023004"/>
    </source>
</evidence>
<keyword evidence="5 6" id="KW-0408">Iron</keyword>
<dbReference type="RefSeq" id="WP_077549835.1">
    <property type="nucleotide sequence ID" value="NZ_JACHEJ010000006.1"/>
</dbReference>
<dbReference type="GO" id="GO:0020037">
    <property type="term" value="F:heme binding"/>
    <property type="evidence" value="ECO:0007669"/>
    <property type="project" value="InterPro"/>
</dbReference>
<evidence type="ECO:0000313" key="9">
    <source>
        <dbReference type="EMBL" id="MBB6180586.1"/>
    </source>
</evidence>
<evidence type="ECO:0000256" key="1">
    <source>
        <dbReference type="ARBA" id="ARBA00022448"/>
    </source>
</evidence>
<comment type="caution">
    <text evidence="9">The sequence shown here is derived from an EMBL/GenBank/DDBJ whole genome shotgun (WGS) entry which is preliminary data.</text>
</comment>
<feature type="domain" description="Cytochrome c" evidence="8">
    <location>
        <begin position="169"/>
        <end position="249"/>
    </location>
</feature>